<sequence>MGSTEALFDSLIKDFTLNVNTSRKEPRFLFVRERIVVLRLIRLRHENPRRGDAPPAPQSLPHMLLCKAETSECRSERRFKTLTALKRETSGQASAPISRPTLCEQWWLFNGNVSSVRSACDRAGSGQPRGRCLLTLAPWRRSALPRRPLAAGRFACSAQPRRGGRIAPSGPRLAAAVVSRGLAKDVGARLALRNGALAVAPHRMQRLMVGGTSRVFSCSGGGALRSPVDGGLERSTVGGRACVPRRSSRPRIDTACQPLHRGTLRPPTPPLRTGFARRPLPLPHAVLPT</sequence>
<proteinExistence type="predicted"/>
<organism evidence="2 3">
    <name type="scientific">Leptosia nina</name>
    <dbReference type="NCBI Taxonomy" id="320188"/>
    <lineage>
        <taxon>Eukaryota</taxon>
        <taxon>Metazoa</taxon>
        <taxon>Ecdysozoa</taxon>
        <taxon>Arthropoda</taxon>
        <taxon>Hexapoda</taxon>
        <taxon>Insecta</taxon>
        <taxon>Pterygota</taxon>
        <taxon>Neoptera</taxon>
        <taxon>Endopterygota</taxon>
        <taxon>Lepidoptera</taxon>
        <taxon>Glossata</taxon>
        <taxon>Ditrysia</taxon>
        <taxon>Papilionoidea</taxon>
        <taxon>Pieridae</taxon>
        <taxon>Pierinae</taxon>
        <taxon>Leptosia</taxon>
    </lineage>
</organism>
<name>A0AAV1JYV6_9NEOP</name>
<dbReference type="AlphaFoldDB" id="A0AAV1JYV6"/>
<evidence type="ECO:0000313" key="2">
    <source>
        <dbReference type="EMBL" id="CAK1554010.1"/>
    </source>
</evidence>
<reference evidence="2 3" key="1">
    <citation type="submission" date="2023-11" db="EMBL/GenBank/DDBJ databases">
        <authorList>
            <person name="Okamura Y."/>
        </authorList>
    </citation>
    <scope>NUCLEOTIDE SEQUENCE [LARGE SCALE GENOMIC DNA]</scope>
</reference>
<gene>
    <name evidence="2" type="ORF">LNINA_LOCUS12960</name>
</gene>
<comment type="caution">
    <text evidence="2">The sequence shown here is derived from an EMBL/GenBank/DDBJ whole genome shotgun (WGS) entry which is preliminary data.</text>
</comment>
<accession>A0AAV1JYV6</accession>
<keyword evidence="3" id="KW-1185">Reference proteome</keyword>
<feature type="region of interest" description="Disordered" evidence="1">
    <location>
        <begin position="258"/>
        <end position="289"/>
    </location>
</feature>
<evidence type="ECO:0000313" key="3">
    <source>
        <dbReference type="Proteomes" id="UP001497472"/>
    </source>
</evidence>
<dbReference type="Proteomes" id="UP001497472">
    <property type="component" value="Unassembled WGS sequence"/>
</dbReference>
<protein>
    <submittedName>
        <fullName evidence="2">Uncharacterized protein</fullName>
    </submittedName>
</protein>
<dbReference type="EMBL" id="CAVLEF010000265">
    <property type="protein sequence ID" value="CAK1554010.1"/>
    <property type="molecule type" value="Genomic_DNA"/>
</dbReference>
<evidence type="ECO:0000256" key="1">
    <source>
        <dbReference type="SAM" id="MobiDB-lite"/>
    </source>
</evidence>